<evidence type="ECO:0000256" key="1">
    <source>
        <dbReference type="ARBA" id="ARBA00005337"/>
    </source>
</evidence>
<evidence type="ECO:0000313" key="10">
    <source>
        <dbReference type="Proteomes" id="UP000315534"/>
    </source>
</evidence>
<comment type="cofactor">
    <cofactor evidence="6 7">
        <name>Fe(3+)</name>
        <dbReference type="ChEBI" id="CHEBI:29034"/>
    </cofactor>
    <text evidence="6 7">Binds 1 Fe(3+) ion per subunit.</text>
</comment>
<dbReference type="InterPro" id="IPR050526">
    <property type="entry name" value="Rubredoxin_ET"/>
</dbReference>
<dbReference type="FunFam" id="2.20.28.10:FF:000001">
    <property type="entry name" value="Rubredoxin"/>
    <property type="match status" value="1"/>
</dbReference>
<dbReference type="PRINTS" id="PR00163">
    <property type="entry name" value="RUBREDOXIN"/>
</dbReference>
<dbReference type="PIRSF" id="PIRSF000071">
    <property type="entry name" value="Rubredoxin"/>
    <property type="match status" value="1"/>
</dbReference>
<evidence type="ECO:0000256" key="7">
    <source>
        <dbReference type="PIRSR" id="PIRSR000071-1"/>
    </source>
</evidence>
<comment type="similarity">
    <text evidence="1 6">Belongs to the rubredoxin family.</text>
</comment>
<evidence type="ECO:0000259" key="8">
    <source>
        <dbReference type="PROSITE" id="PS50903"/>
    </source>
</evidence>
<dbReference type="GO" id="GO:0043448">
    <property type="term" value="P:alkane catabolic process"/>
    <property type="evidence" value="ECO:0007669"/>
    <property type="project" value="TreeGrafter"/>
</dbReference>
<dbReference type="GO" id="GO:0009055">
    <property type="term" value="F:electron transfer activity"/>
    <property type="evidence" value="ECO:0007669"/>
    <property type="project" value="InterPro"/>
</dbReference>
<dbReference type="Proteomes" id="UP000315534">
    <property type="component" value="Unassembled WGS sequence"/>
</dbReference>
<dbReference type="PROSITE" id="PS00202">
    <property type="entry name" value="RUBREDOXIN"/>
    <property type="match status" value="1"/>
</dbReference>
<feature type="binding site" evidence="7">
    <location>
        <position position="39"/>
    </location>
    <ligand>
        <name>Fe cation</name>
        <dbReference type="ChEBI" id="CHEBI:24875"/>
    </ligand>
</feature>
<keyword evidence="3 6" id="KW-0479">Metal-binding</keyword>
<dbReference type="EMBL" id="SOIP01000318">
    <property type="protein sequence ID" value="TET80594.1"/>
    <property type="molecule type" value="Genomic_DNA"/>
</dbReference>
<evidence type="ECO:0000256" key="6">
    <source>
        <dbReference type="PIRNR" id="PIRNR000071"/>
    </source>
</evidence>
<name>A0A523XMS2_UNCT6</name>
<dbReference type="GO" id="GO:0005506">
    <property type="term" value="F:iron ion binding"/>
    <property type="evidence" value="ECO:0007669"/>
    <property type="project" value="InterPro"/>
</dbReference>
<dbReference type="PANTHER" id="PTHR47627">
    <property type="entry name" value="RUBREDOXIN"/>
    <property type="match status" value="1"/>
</dbReference>
<sequence length="53" mass="5948">MARWECLVCGWVYDEDKGDEDSGIAAGTKFEALPDDWVCPMCGASKEDFEKLE</sequence>
<dbReference type="InterPro" id="IPR024934">
    <property type="entry name" value="Rubredoxin-like_dom"/>
</dbReference>
<evidence type="ECO:0000313" key="9">
    <source>
        <dbReference type="EMBL" id="TET80594.1"/>
    </source>
</evidence>
<dbReference type="InterPro" id="IPR018527">
    <property type="entry name" value="Rubredoxin_Fe_BS"/>
</dbReference>
<keyword evidence="2 6" id="KW-0813">Transport</keyword>
<comment type="caution">
    <text evidence="9">The sequence shown here is derived from an EMBL/GenBank/DDBJ whole genome shotgun (WGS) entry which is preliminary data.</text>
</comment>
<feature type="binding site" evidence="7">
    <location>
        <position position="42"/>
    </location>
    <ligand>
        <name>Fe cation</name>
        <dbReference type="ChEBI" id="CHEBI:24875"/>
    </ligand>
</feature>
<evidence type="ECO:0000256" key="4">
    <source>
        <dbReference type="ARBA" id="ARBA00022982"/>
    </source>
</evidence>
<feature type="binding site" evidence="7">
    <location>
        <position position="6"/>
    </location>
    <ligand>
        <name>Fe cation</name>
        <dbReference type="ChEBI" id="CHEBI:24875"/>
    </ligand>
</feature>
<organism evidence="9 10">
    <name type="scientific">candidate division TA06 bacterium</name>
    <dbReference type="NCBI Taxonomy" id="2250710"/>
    <lineage>
        <taxon>Bacteria</taxon>
        <taxon>Bacteria division TA06</taxon>
    </lineage>
</organism>
<evidence type="ECO:0000256" key="2">
    <source>
        <dbReference type="ARBA" id="ARBA00022448"/>
    </source>
</evidence>
<dbReference type="Gene3D" id="2.20.28.10">
    <property type="match status" value="1"/>
</dbReference>
<gene>
    <name evidence="9" type="ORF">E3J38_05335</name>
</gene>
<dbReference type="InterPro" id="IPR024922">
    <property type="entry name" value="Rubredoxin"/>
</dbReference>
<feature type="domain" description="Rubredoxin-like" evidence="8">
    <location>
        <begin position="1"/>
        <end position="52"/>
    </location>
</feature>
<dbReference type="InterPro" id="IPR024935">
    <property type="entry name" value="Rubredoxin_dom"/>
</dbReference>
<dbReference type="Pfam" id="PF00301">
    <property type="entry name" value="Rubredoxin"/>
    <property type="match status" value="1"/>
</dbReference>
<feature type="binding site" evidence="7">
    <location>
        <position position="9"/>
    </location>
    <ligand>
        <name>Fe cation</name>
        <dbReference type="ChEBI" id="CHEBI:24875"/>
    </ligand>
</feature>
<dbReference type="SUPFAM" id="SSF57802">
    <property type="entry name" value="Rubredoxin-like"/>
    <property type="match status" value="1"/>
</dbReference>
<proteinExistence type="inferred from homology"/>
<evidence type="ECO:0000256" key="3">
    <source>
        <dbReference type="ARBA" id="ARBA00022723"/>
    </source>
</evidence>
<protein>
    <recommendedName>
        <fullName evidence="6">Rubredoxin</fullName>
    </recommendedName>
</protein>
<evidence type="ECO:0000256" key="5">
    <source>
        <dbReference type="ARBA" id="ARBA00023004"/>
    </source>
</evidence>
<reference evidence="9 10" key="1">
    <citation type="submission" date="2019-03" db="EMBL/GenBank/DDBJ databases">
        <title>Metabolic potential of uncultured bacteria and archaea associated with petroleum seepage in deep-sea sediments.</title>
        <authorList>
            <person name="Dong X."/>
            <person name="Hubert C."/>
        </authorList>
    </citation>
    <scope>NUCLEOTIDE SEQUENCE [LARGE SCALE GENOMIC DNA]</scope>
    <source>
        <strain evidence="9">E29_bin36</strain>
    </source>
</reference>
<dbReference type="PROSITE" id="PS50903">
    <property type="entry name" value="RUBREDOXIN_LIKE"/>
    <property type="match status" value="1"/>
</dbReference>
<dbReference type="AlphaFoldDB" id="A0A523XMS2"/>
<dbReference type="PANTHER" id="PTHR47627:SF1">
    <property type="entry name" value="RUBREDOXIN-1-RELATED"/>
    <property type="match status" value="1"/>
</dbReference>
<accession>A0A523XMS2</accession>
<keyword evidence="4 6" id="KW-0249">Electron transport</keyword>
<dbReference type="CDD" id="cd00730">
    <property type="entry name" value="rubredoxin"/>
    <property type="match status" value="1"/>
</dbReference>
<keyword evidence="5 6" id="KW-0408">Iron</keyword>